<evidence type="ECO:0000313" key="9">
    <source>
        <dbReference type="EMBL" id="SYZ77281.1"/>
    </source>
</evidence>
<comment type="similarity">
    <text evidence="6">Belongs to the nlpA lipoprotein family.</text>
</comment>
<evidence type="ECO:0000256" key="6">
    <source>
        <dbReference type="PIRNR" id="PIRNR002854"/>
    </source>
</evidence>
<evidence type="ECO:0000256" key="5">
    <source>
        <dbReference type="ARBA" id="ARBA00023288"/>
    </source>
</evidence>
<keyword evidence="4" id="KW-0564">Palmitate</keyword>
<reference evidence="10" key="1">
    <citation type="submission" date="2018-05" db="EMBL/GenBank/DDBJ databases">
        <authorList>
            <person name="Strepis N."/>
        </authorList>
    </citation>
    <scope>NUCLEOTIDE SEQUENCE [LARGE SCALE GENOMIC DNA]</scope>
</reference>
<keyword evidence="5 6" id="KW-0449">Lipoprotein</keyword>
<evidence type="ECO:0000256" key="4">
    <source>
        <dbReference type="ARBA" id="ARBA00023139"/>
    </source>
</evidence>
<comment type="subcellular location">
    <subcellularLocation>
        <location evidence="1">Membrane</location>
        <topology evidence="1">Lipid-anchor</topology>
    </subcellularLocation>
</comment>
<keyword evidence="2 8" id="KW-0732">Signal</keyword>
<gene>
    <name evidence="9" type="ORF">TART1_0049</name>
</gene>
<name>A0A383TCT4_9LACT</name>
<proteinExistence type="inferred from homology"/>
<evidence type="ECO:0000256" key="8">
    <source>
        <dbReference type="SAM" id="SignalP"/>
    </source>
</evidence>
<evidence type="ECO:0000256" key="7">
    <source>
        <dbReference type="PIRSR" id="PIRSR002854-1"/>
    </source>
</evidence>
<dbReference type="PANTHER" id="PTHR30429:SF3">
    <property type="entry name" value="LIPOPROTEIN"/>
    <property type="match status" value="1"/>
</dbReference>
<dbReference type="PIRSF" id="PIRSF002854">
    <property type="entry name" value="MetQ"/>
    <property type="match status" value="1"/>
</dbReference>
<dbReference type="PANTHER" id="PTHR30429">
    <property type="entry name" value="D-METHIONINE-BINDING LIPOPROTEIN METQ"/>
    <property type="match status" value="1"/>
</dbReference>
<keyword evidence="3" id="KW-0472">Membrane</keyword>
<dbReference type="EMBL" id="UNRR01000007">
    <property type="protein sequence ID" value="SYZ77281.1"/>
    <property type="molecule type" value="Genomic_DNA"/>
</dbReference>
<evidence type="ECO:0000256" key="2">
    <source>
        <dbReference type="ARBA" id="ARBA00022729"/>
    </source>
</evidence>
<accession>A0A383TCT4</accession>
<feature type="lipid moiety-binding region" description="S-diacylglycerol cysteine" evidence="7">
    <location>
        <position position="21"/>
    </location>
</feature>
<feature type="signal peptide" evidence="8">
    <location>
        <begin position="1"/>
        <end position="19"/>
    </location>
</feature>
<dbReference type="Proteomes" id="UP000262072">
    <property type="component" value="Unassembled WGS sequence"/>
</dbReference>
<dbReference type="RefSeq" id="WP_370738838.1">
    <property type="nucleotide sequence ID" value="NZ_UNRR01000007.1"/>
</dbReference>
<sequence>MNNKWKSLLAAATLLTVLAGCGSTADSATGSSTEEAASSESKTITIGSQSSDAQIWEFIADSEAAEKAGLTLEVKDIDGGPQLNTATVDEEVDVNAFQSWAYLQSFNEQTGAELTAFATTYLEPMGVYSDKYTALEEIPDGAIVAIADNPSNASRGLLLLQAAGLLTLTDDFDALGTTADIVENPKNLEFVEIDDTTGPRVLTDVDLALISNSVALEGGLNVLEDSLYYEEVSEDTKNNINILVTQKENAEDPNILKLAELYHSKEVQDYIAKEFGGTKVAVQKEISYLEE</sequence>
<dbReference type="InterPro" id="IPR004872">
    <property type="entry name" value="Lipoprotein_NlpA"/>
</dbReference>
<organism evidence="9 10">
    <name type="scientific">Trichococcus shcherbakoviae</name>
    <dbReference type="NCBI Taxonomy" id="2094020"/>
    <lineage>
        <taxon>Bacteria</taxon>
        <taxon>Bacillati</taxon>
        <taxon>Bacillota</taxon>
        <taxon>Bacilli</taxon>
        <taxon>Lactobacillales</taxon>
        <taxon>Carnobacteriaceae</taxon>
        <taxon>Trichococcus</taxon>
    </lineage>
</organism>
<evidence type="ECO:0000256" key="3">
    <source>
        <dbReference type="ARBA" id="ARBA00023136"/>
    </source>
</evidence>
<dbReference type="GO" id="GO:0016020">
    <property type="term" value="C:membrane"/>
    <property type="evidence" value="ECO:0007669"/>
    <property type="project" value="UniProtKB-SubCell"/>
</dbReference>
<dbReference type="Gene3D" id="3.40.190.10">
    <property type="entry name" value="Periplasmic binding protein-like II"/>
    <property type="match status" value="2"/>
</dbReference>
<protein>
    <recommendedName>
        <fullName evidence="6">Lipoprotein</fullName>
    </recommendedName>
</protein>
<feature type="chain" id="PRO_5038841970" description="Lipoprotein" evidence="8">
    <location>
        <begin position="20"/>
        <end position="291"/>
    </location>
</feature>
<evidence type="ECO:0000256" key="1">
    <source>
        <dbReference type="ARBA" id="ARBA00004635"/>
    </source>
</evidence>
<dbReference type="PROSITE" id="PS51257">
    <property type="entry name" value="PROKAR_LIPOPROTEIN"/>
    <property type="match status" value="1"/>
</dbReference>
<dbReference type="Pfam" id="PF03180">
    <property type="entry name" value="Lipoprotein_9"/>
    <property type="match status" value="1"/>
</dbReference>
<evidence type="ECO:0000313" key="10">
    <source>
        <dbReference type="Proteomes" id="UP000262072"/>
    </source>
</evidence>
<dbReference type="AlphaFoldDB" id="A0A383TCT4"/>
<dbReference type="SUPFAM" id="SSF53850">
    <property type="entry name" value="Periplasmic binding protein-like II"/>
    <property type="match status" value="1"/>
</dbReference>